<evidence type="ECO:0000313" key="1">
    <source>
        <dbReference type="EMBL" id="EFH90330.1"/>
    </source>
</evidence>
<organism evidence="1 2">
    <name type="scientific">Ktedonobacter racemifer DSM 44963</name>
    <dbReference type="NCBI Taxonomy" id="485913"/>
    <lineage>
        <taxon>Bacteria</taxon>
        <taxon>Bacillati</taxon>
        <taxon>Chloroflexota</taxon>
        <taxon>Ktedonobacteria</taxon>
        <taxon>Ktedonobacterales</taxon>
        <taxon>Ktedonobacteraceae</taxon>
        <taxon>Ktedonobacter</taxon>
    </lineage>
</organism>
<proteinExistence type="predicted"/>
<dbReference type="RefSeq" id="WP_007907598.1">
    <property type="nucleotide sequence ID" value="NZ_ADVG01000001.1"/>
</dbReference>
<sequence>MSLCLTEPGVGKDTIWSGGDDECKICLEQDNAHVQAAQQGARGAWLNSLSLEQRFQQCAGHSSTEQAGTPLITAHYYL</sequence>
<reference evidence="1 2" key="1">
    <citation type="journal article" date="2011" name="Stand. Genomic Sci.">
        <title>Non-contiguous finished genome sequence and contextual data of the filamentous soil bacterium Ktedonobacter racemifer type strain (SOSP1-21).</title>
        <authorList>
            <person name="Chang Y.J."/>
            <person name="Land M."/>
            <person name="Hauser L."/>
            <person name="Chertkov O."/>
            <person name="Del Rio T.G."/>
            <person name="Nolan M."/>
            <person name="Copeland A."/>
            <person name="Tice H."/>
            <person name="Cheng J.F."/>
            <person name="Lucas S."/>
            <person name="Han C."/>
            <person name="Goodwin L."/>
            <person name="Pitluck S."/>
            <person name="Ivanova N."/>
            <person name="Ovchinikova G."/>
            <person name="Pati A."/>
            <person name="Chen A."/>
            <person name="Palaniappan K."/>
            <person name="Mavromatis K."/>
            <person name="Liolios K."/>
            <person name="Brettin T."/>
            <person name="Fiebig A."/>
            <person name="Rohde M."/>
            <person name="Abt B."/>
            <person name="Goker M."/>
            <person name="Detter J.C."/>
            <person name="Woyke T."/>
            <person name="Bristow J."/>
            <person name="Eisen J.A."/>
            <person name="Markowitz V."/>
            <person name="Hugenholtz P."/>
            <person name="Kyrpides N.C."/>
            <person name="Klenk H.P."/>
            <person name="Lapidus A."/>
        </authorList>
    </citation>
    <scope>NUCLEOTIDE SEQUENCE [LARGE SCALE GENOMIC DNA]</scope>
    <source>
        <strain evidence="2">DSM 44963</strain>
    </source>
</reference>
<name>D6TEF7_KTERA</name>
<dbReference type="Proteomes" id="UP000004508">
    <property type="component" value="Unassembled WGS sequence"/>
</dbReference>
<dbReference type="InParanoid" id="D6TEF7"/>
<comment type="caution">
    <text evidence="1">The sequence shown here is derived from an EMBL/GenBank/DDBJ whole genome shotgun (WGS) entry which is preliminary data.</text>
</comment>
<keyword evidence="2" id="KW-1185">Reference proteome</keyword>
<evidence type="ECO:0000313" key="2">
    <source>
        <dbReference type="Proteomes" id="UP000004508"/>
    </source>
</evidence>
<gene>
    <name evidence="1" type="ORF">Krac_11948</name>
</gene>
<protein>
    <submittedName>
        <fullName evidence="1">Uncharacterized protein</fullName>
    </submittedName>
</protein>
<dbReference type="AlphaFoldDB" id="D6TEF7"/>
<accession>D6TEF7</accession>
<dbReference type="EMBL" id="ADVG01000001">
    <property type="protein sequence ID" value="EFH90330.1"/>
    <property type="molecule type" value="Genomic_DNA"/>
</dbReference>